<keyword evidence="2" id="KW-1185">Reference proteome</keyword>
<evidence type="ECO:0000313" key="2">
    <source>
        <dbReference type="Proteomes" id="UP000598174"/>
    </source>
</evidence>
<dbReference type="Proteomes" id="UP000598174">
    <property type="component" value="Unassembled WGS sequence"/>
</dbReference>
<dbReference type="Pfam" id="PF11583">
    <property type="entry name" value="AurF"/>
    <property type="match status" value="1"/>
</dbReference>
<evidence type="ECO:0000313" key="1">
    <source>
        <dbReference type="EMBL" id="GIE15483.1"/>
    </source>
</evidence>
<dbReference type="AlphaFoldDB" id="A0A919MH53"/>
<dbReference type="GO" id="GO:0016491">
    <property type="term" value="F:oxidoreductase activity"/>
    <property type="evidence" value="ECO:0007669"/>
    <property type="project" value="InterPro"/>
</dbReference>
<dbReference type="EMBL" id="BOMM01000067">
    <property type="protein sequence ID" value="GIE15483.1"/>
    <property type="molecule type" value="Genomic_DNA"/>
</dbReference>
<dbReference type="InterPro" id="IPR025859">
    <property type="entry name" value="AurF/CmlI"/>
</dbReference>
<proteinExistence type="predicted"/>
<dbReference type="InterPro" id="IPR012348">
    <property type="entry name" value="RNR-like"/>
</dbReference>
<sequence length="364" mass="40355">MRTSPATGLPDFRRRFTEALGARANRNSSYLSENTETVSDIRTPGIVHGMTMSAHRVVPVYRSAFERWEKRAGVRVKPRREMAADEPSDTYFPPELVPAAGHPLVVARGPAAPKRILTSRLFQYLHFTTELEATAVIPVTIDISLGRSGLHLPVRMLRDAFCITTDEAWHAQFSNDLMEQVSEHTGVPIALPARPQFIDRLAKVRHDLDGEIRGSASIAFSVVSETLISAILSDLPKDPRLPRVVRSVVADHAEDEGRHHAYFHCLLGEFWTALSTAQRRELGPVFPDLIRIFLEPDYRAVSYALFELGLTDDEVAEVMHDSYPAESVTRDIAAAAGATVRYLGDVGALDDPKTLDAFHRAGLV</sequence>
<organism evidence="1 2">
    <name type="scientific">Paractinoplanes ferrugineus</name>
    <dbReference type="NCBI Taxonomy" id="113564"/>
    <lineage>
        <taxon>Bacteria</taxon>
        <taxon>Bacillati</taxon>
        <taxon>Actinomycetota</taxon>
        <taxon>Actinomycetes</taxon>
        <taxon>Micromonosporales</taxon>
        <taxon>Micromonosporaceae</taxon>
        <taxon>Paractinoplanes</taxon>
    </lineage>
</organism>
<name>A0A919MH53_9ACTN</name>
<protein>
    <recommendedName>
        <fullName evidence="3">Para-aminobenzoate N-oxygenase AurF</fullName>
    </recommendedName>
</protein>
<gene>
    <name evidence="1" type="ORF">Afe05nite_73230</name>
</gene>
<accession>A0A919MH53</accession>
<dbReference type="Gene3D" id="1.10.620.20">
    <property type="entry name" value="Ribonucleotide Reductase, subunit A"/>
    <property type="match status" value="1"/>
</dbReference>
<reference evidence="1" key="1">
    <citation type="submission" date="2021-01" db="EMBL/GenBank/DDBJ databases">
        <title>Whole genome shotgun sequence of Actinoplanes ferrugineus NBRC 15555.</title>
        <authorList>
            <person name="Komaki H."/>
            <person name="Tamura T."/>
        </authorList>
    </citation>
    <scope>NUCLEOTIDE SEQUENCE</scope>
    <source>
        <strain evidence="1">NBRC 15555</strain>
    </source>
</reference>
<evidence type="ECO:0008006" key="3">
    <source>
        <dbReference type="Google" id="ProtNLM"/>
    </source>
</evidence>
<comment type="caution">
    <text evidence="1">The sequence shown here is derived from an EMBL/GenBank/DDBJ whole genome shotgun (WGS) entry which is preliminary data.</text>
</comment>